<dbReference type="GO" id="GO:0015648">
    <property type="term" value="F:lipid-linked peptidoglycan transporter activity"/>
    <property type="evidence" value="ECO:0007669"/>
    <property type="project" value="TreeGrafter"/>
</dbReference>
<organism evidence="18 19">
    <name type="scientific">Parabacteroides chartae</name>
    <dbReference type="NCBI Taxonomy" id="1037355"/>
    <lineage>
        <taxon>Bacteria</taxon>
        <taxon>Pseudomonadati</taxon>
        <taxon>Bacteroidota</taxon>
        <taxon>Bacteroidia</taxon>
        <taxon>Bacteroidales</taxon>
        <taxon>Tannerellaceae</taxon>
        <taxon>Parabacteroides</taxon>
    </lineage>
</organism>
<evidence type="ECO:0000256" key="2">
    <source>
        <dbReference type="ARBA" id="ARBA00022676"/>
    </source>
</evidence>
<proteinExistence type="inferred from homology"/>
<reference evidence="19" key="1">
    <citation type="submission" date="2017-02" db="EMBL/GenBank/DDBJ databases">
        <authorList>
            <person name="Varghese N."/>
            <person name="Submissions S."/>
        </authorList>
    </citation>
    <scope>NUCLEOTIDE SEQUENCE [LARGE SCALE GENOMIC DNA]</scope>
    <source>
        <strain evidence="19">DSM 24967</strain>
    </source>
</reference>
<keyword evidence="19" id="KW-1185">Reference proteome</keyword>
<feature type="transmembrane region" description="Helical" evidence="17">
    <location>
        <begin position="71"/>
        <end position="93"/>
    </location>
</feature>
<dbReference type="RefSeq" id="WP_079682675.1">
    <property type="nucleotide sequence ID" value="NZ_FUYQ01000005.1"/>
</dbReference>
<evidence type="ECO:0000256" key="6">
    <source>
        <dbReference type="ARBA" id="ARBA00022984"/>
    </source>
</evidence>
<dbReference type="GO" id="GO:0051301">
    <property type="term" value="P:cell division"/>
    <property type="evidence" value="ECO:0007669"/>
    <property type="project" value="UniProtKB-KW"/>
</dbReference>
<evidence type="ECO:0000256" key="14">
    <source>
        <dbReference type="ARBA" id="ARBA00044770"/>
    </source>
</evidence>
<evidence type="ECO:0000256" key="11">
    <source>
        <dbReference type="ARBA" id="ARBA00038053"/>
    </source>
</evidence>
<evidence type="ECO:0000313" key="19">
    <source>
        <dbReference type="Proteomes" id="UP000190852"/>
    </source>
</evidence>
<dbReference type="PANTHER" id="PTHR30474">
    <property type="entry name" value="CELL CYCLE PROTEIN"/>
    <property type="match status" value="1"/>
</dbReference>
<protein>
    <recommendedName>
        <fullName evidence="12">Probable peptidoglycan glycosyltransferase FtsW</fullName>
        <ecNumber evidence="14">2.4.99.28</ecNumber>
    </recommendedName>
    <alternativeName>
        <fullName evidence="13">Cell division protein FtsW</fullName>
    </alternativeName>
    <alternativeName>
        <fullName evidence="10">Cell wall polymerase</fullName>
    </alternativeName>
    <alternativeName>
        <fullName evidence="9">Peptidoglycan polymerase</fullName>
    </alternativeName>
</protein>
<keyword evidence="6" id="KW-0573">Peptidoglycan synthesis</keyword>
<evidence type="ECO:0000256" key="13">
    <source>
        <dbReference type="ARBA" id="ARBA00041418"/>
    </source>
</evidence>
<evidence type="ECO:0000256" key="17">
    <source>
        <dbReference type="SAM" id="Phobius"/>
    </source>
</evidence>
<dbReference type="InterPro" id="IPR001182">
    <property type="entry name" value="FtsW/RodA"/>
</dbReference>
<dbReference type="Proteomes" id="UP000190852">
    <property type="component" value="Unassembled WGS sequence"/>
</dbReference>
<keyword evidence="5" id="KW-0133">Cell shape</keyword>
<evidence type="ECO:0000256" key="16">
    <source>
        <dbReference type="SAM" id="MobiDB-lite"/>
    </source>
</evidence>
<feature type="transmembrane region" description="Helical" evidence="17">
    <location>
        <begin position="12"/>
        <end position="38"/>
    </location>
</feature>
<keyword evidence="18" id="KW-0131">Cell cycle</keyword>
<keyword evidence="18" id="KW-0132">Cell division</keyword>
<sequence length="422" mass="46855">MDLASKLFKGDRVIWIIFMFLCLVSVVEVFSATSTIAYKNANHWAPIVRHATFLLGGFVVVILLHNIPYKFFSTFIALLPLSVLMLLITPFIGVSANDAHRWLELFGVQFQPSEFGKLSSVVYVAFLLSKRNKFTDVQLFKWLLLGVGIICVLILPENFSTAFMLFGVCFLLMFVGQIPLRLLFKLMAVLILVFSFLGAALIFMPDSAMKYLPNRAQTWKARIADFNHKSDFKEGETYVINDDNYQVSHAKIAIARGGIIGQLPGHGQQRDFLPQAYSDFIYAIIIEELGVVGGVFVLLLYIMLLIRAGMIARRCDKLFPKFLVLGCGLLVVTQALANMAVAVNLIPVTGQPLPLISRGGTSTVITCIYFGIILSVSRFGAGMGEEDTTEEGPEEAEVSEEPETEEDNTAVKTIKELETIVE</sequence>
<feature type="transmembrane region" description="Helical" evidence="17">
    <location>
        <begin position="318"/>
        <end position="343"/>
    </location>
</feature>
<dbReference type="GO" id="GO:0032153">
    <property type="term" value="C:cell division site"/>
    <property type="evidence" value="ECO:0007669"/>
    <property type="project" value="TreeGrafter"/>
</dbReference>
<evidence type="ECO:0000256" key="9">
    <source>
        <dbReference type="ARBA" id="ARBA00032370"/>
    </source>
</evidence>
<evidence type="ECO:0000256" key="4">
    <source>
        <dbReference type="ARBA" id="ARBA00022692"/>
    </source>
</evidence>
<dbReference type="GO" id="GO:0009252">
    <property type="term" value="P:peptidoglycan biosynthetic process"/>
    <property type="evidence" value="ECO:0007669"/>
    <property type="project" value="UniProtKB-KW"/>
</dbReference>
<feature type="transmembrane region" description="Helical" evidence="17">
    <location>
        <begin position="355"/>
        <end position="376"/>
    </location>
</feature>
<dbReference type="EMBL" id="FUYQ01000005">
    <property type="protein sequence ID" value="SKB41256.1"/>
    <property type="molecule type" value="Genomic_DNA"/>
</dbReference>
<accession>A0A1T5B1Y7</accession>
<feature type="transmembrane region" description="Helical" evidence="17">
    <location>
        <begin position="139"/>
        <end position="156"/>
    </location>
</feature>
<evidence type="ECO:0000256" key="3">
    <source>
        <dbReference type="ARBA" id="ARBA00022679"/>
    </source>
</evidence>
<evidence type="ECO:0000256" key="12">
    <source>
        <dbReference type="ARBA" id="ARBA00041185"/>
    </source>
</evidence>
<name>A0A1T5B1Y7_9BACT</name>
<evidence type="ECO:0000256" key="15">
    <source>
        <dbReference type="ARBA" id="ARBA00049902"/>
    </source>
</evidence>
<keyword evidence="4 17" id="KW-0812">Transmembrane</keyword>
<comment type="catalytic activity">
    <reaction evidence="15">
        <text>[GlcNAc-(1-&gt;4)-Mur2Ac(oyl-L-Ala-gamma-D-Glu-L-Lys-D-Ala-D-Ala)](n)-di-trans,octa-cis-undecaprenyl diphosphate + beta-D-GlcNAc-(1-&gt;4)-Mur2Ac(oyl-L-Ala-gamma-D-Glu-L-Lys-D-Ala-D-Ala)-di-trans,octa-cis-undecaprenyl diphosphate = [GlcNAc-(1-&gt;4)-Mur2Ac(oyl-L-Ala-gamma-D-Glu-L-Lys-D-Ala-D-Ala)](n+1)-di-trans,octa-cis-undecaprenyl diphosphate + di-trans,octa-cis-undecaprenyl diphosphate + H(+)</text>
        <dbReference type="Rhea" id="RHEA:23708"/>
        <dbReference type="Rhea" id="RHEA-COMP:9602"/>
        <dbReference type="Rhea" id="RHEA-COMP:9603"/>
        <dbReference type="ChEBI" id="CHEBI:15378"/>
        <dbReference type="ChEBI" id="CHEBI:58405"/>
        <dbReference type="ChEBI" id="CHEBI:60033"/>
        <dbReference type="ChEBI" id="CHEBI:78435"/>
        <dbReference type="EC" id="2.4.99.28"/>
    </reaction>
</comment>
<comment type="similarity">
    <text evidence="11">Belongs to the SEDS family. FtsW subfamily.</text>
</comment>
<dbReference type="AlphaFoldDB" id="A0A1T5B1Y7"/>
<evidence type="ECO:0000256" key="1">
    <source>
        <dbReference type="ARBA" id="ARBA00004141"/>
    </source>
</evidence>
<dbReference type="EC" id="2.4.99.28" evidence="14"/>
<feature type="transmembrane region" description="Helical" evidence="17">
    <location>
        <begin position="44"/>
        <end position="64"/>
    </location>
</feature>
<gene>
    <name evidence="18" type="ORF">SAMN05660349_01014</name>
</gene>
<evidence type="ECO:0000313" key="18">
    <source>
        <dbReference type="EMBL" id="SKB41256.1"/>
    </source>
</evidence>
<keyword evidence="8 17" id="KW-0472">Membrane</keyword>
<dbReference type="Pfam" id="PF01098">
    <property type="entry name" value="FTSW_RODA_SPOVE"/>
    <property type="match status" value="1"/>
</dbReference>
<keyword evidence="7 17" id="KW-1133">Transmembrane helix</keyword>
<evidence type="ECO:0000256" key="8">
    <source>
        <dbReference type="ARBA" id="ARBA00023136"/>
    </source>
</evidence>
<dbReference type="GO" id="GO:0005886">
    <property type="term" value="C:plasma membrane"/>
    <property type="evidence" value="ECO:0007669"/>
    <property type="project" value="TreeGrafter"/>
</dbReference>
<feature type="region of interest" description="Disordered" evidence="16">
    <location>
        <begin position="383"/>
        <end position="410"/>
    </location>
</feature>
<feature type="transmembrane region" description="Helical" evidence="17">
    <location>
        <begin position="280"/>
        <end position="306"/>
    </location>
</feature>
<evidence type="ECO:0000256" key="10">
    <source>
        <dbReference type="ARBA" id="ARBA00033270"/>
    </source>
</evidence>
<feature type="compositionally biased region" description="Acidic residues" evidence="16">
    <location>
        <begin position="384"/>
        <end position="408"/>
    </location>
</feature>
<keyword evidence="2" id="KW-0328">Glycosyltransferase</keyword>
<comment type="subcellular location">
    <subcellularLocation>
        <location evidence="1">Membrane</location>
        <topology evidence="1">Multi-pass membrane protein</topology>
    </subcellularLocation>
</comment>
<keyword evidence="3" id="KW-0808">Transferase</keyword>
<dbReference type="GO" id="GO:0008360">
    <property type="term" value="P:regulation of cell shape"/>
    <property type="evidence" value="ECO:0007669"/>
    <property type="project" value="UniProtKB-KW"/>
</dbReference>
<dbReference type="GO" id="GO:0008955">
    <property type="term" value="F:peptidoglycan glycosyltransferase activity"/>
    <property type="evidence" value="ECO:0007669"/>
    <property type="project" value="UniProtKB-EC"/>
</dbReference>
<dbReference type="PANTHER" id="PTHR30474:SF2">
    <property type="entry name" value="PEPTIDOGLYCAN GLYCOSYLTRANSFERASE FTSW-RELATED"/>
    <property type="match status" value="1"/>
</dbReference>
<evidence type="ECO:0000256" key="7">
    <source>
        <dbReference type="ARBA" id="ARBA00022989"/>
    </source>
</evidence>
<feature type="transmembrane region" description="Helical" evidence="17">
    <location>
        <begin position="187"/>
        <end position="204"/>
    </location>
</feature>
<evidence type="ECO:0000256" key="5">
    <source>
        <dbReference type="ARBA" id="ARBA00022960"/>
    </source>
</evidence>